<keyword evidence="1" id="KW-0614">Plasmid</keyword>
<gene>
    <name evidence="1" type="ORF">FKV68_21270</name>
</gene>
<sequence>MGHELNDAIIKTALMEIDDDLRGTLLTNRPLATSAVAIHLSLHLARFYRFRHPSGKVSLDHLVQEIIDGIWEVPATAIAKFAGADAALRASATDVMVGEVYKALWAAFDVETVRDPHGGG</sequence>
<proteinExistence type="predicted"/>
<dbReference type="Proteomes" id="UP000510721">
    <property type="component" value="Plasmid pEmeITTGR7a"/>
</dbReference>
<accession>A0A859QPK1</accession>
<keyword evidence="2" id="KW-1185">Reference proteome</keyword>
<organism evidence="1 2">
    <name type="scientific">Sinorhizobium mexicanum</name>
    <dbReference type="NCBI Taxonomy" id="375549"/>
    <lineage>
        <taxon>Bacteria</taxon>
        <taxon>Pseudomonadati</taxon>
        <taxon>Pseudomonadota</taxon>
        <taxon>Alphaproteobacteria</taxon>
        <taxon>Hyphomicrobiales</taxon>
        <taxon>Rhizobiaceae</taxon>
        <taxon>Sinorhizobium/Ensifer group</taxon>
        <taxon>Sinorhizobium</taxon>
    </lineage>
</organism>
<evidence type="ECO:0000313" key="1">
    <source>
        <dbReference type="EMBL" id="QLL64007.1"/>
    </source>
</evidence>
<geneLocation type="plasmid" evidence="2">
    <name>pemeittgr7a</name>
</geneLocation>
<dbReference type="KEGG" id="emx:FKV68_21270"/>
<name>A0A859QPK1_9HYPH</name>
<protein>
    <submittedName>
        <fullName evidence="1">Uncharacterized protein</fullName>
    </submittedName>
</protein>
<reference evidence="1 2" key="1">
    <citation type="submission" date="2019-06" db="EMBL/GenBank/DDBJ databases">
        <title>Complete genome sequence of Ensifer mexicanus ITTG R7 isolated from nodules of Acacia angustissima (Mill.) Kuntze.</title>
        <authorList>
            <person name="Rincon-Rosales R."/>
            <person name="Rogel M.A."/>
            <person name="Guerrero G."/>
            <person name="Rincon-Molina C.I."/>
            <person name="Lopez-Lopez A."/>
            <person name="Martinez-Romero E."/>
        </authorList>
    </citation>
    <scope>NUCLEOTIDE SEQUENCE [LARGE SCALE GENOMIC DNA]</scope>
    <source>
        <strain evidence="1 2">ITTG R7</strain>
        <plasmid evidence="2">pemeittgr7a</plasmid>
    </source>
</reference>
<dbReference type="EMBL" id="CP041239">
    <property type="protein sequence ID" value="QLL64007.1"/>
    <property type="molecule type" value="Genomic_DNA"/>
</dbReference>
<dbReference type="AlphaFoldDB" id="A0A859QPK1"/>
<evidence type="ECO:0000313" key="2">
    <source>
        <dbReference type="Proteomes" id="UP000510721"/>
    </source>
</evidence>
<dbReference type="RefSeq" id="WP_180941889.1">
    <property type="nucleotide sequence ID" value="NZ_CP041239.1"/>
</dbReference>